<accession>A0A6B2LPE0</accession>
<proteinExistence type="predicted"/>
<keyword evidence="1" id="KW-0472">Membrane</keyword>
<protein>
    <submittedName>
        <fullName evidence="2">Uncharacterized protein</fullName>
    </submittedName>
</protein>
<reference evidence="2" key="1">
    <citation type="journal article" date="2020" name="J. Eukaryot. Microbiol.">
        <title>De novo Sequencing, Assembly and Annotation of the Transcriptome for the Free-Living Testate Amoeba Arcella intermedia.</title>
        <authorList>
            <person name="Ribeiro G.M."/>
            <person name="Porfirio-Sousa A.L."/>
            <person name="Maurer-Alcala X.X."/>
            <person name="Katz L.A."/>
            <person name="Lahr D.J.G."/>
        </authorList>
    </citation>
    <scope>NUCLEOTIDE SEQUENCE</scope>
</reference>
<name>A0A6B2LPE0_9EUKA</name>
<dbReference type="EMBL" id="GIBP01009925">
    <property type="protein sequence ID" value="NDV38894.1"/>
    <property type="molecule type" value="Transcribed_RNA"/>
</dbReference>
<evidence type="ECO:0000313" key="2">
    <source>
        <dbReference type="EMBL" id="NDV38894.1"/>
    </source>
</evidence>
<evidence type="ECO:0000256" key="1">
    <source>
        <dbReference type="SAM" id="Phobius"/>
    </source>
</evidence>
<feature type="transmembrane region" description="Helical" evidence="1">
    <location>
        <begin position="88"/>
        <end position="109"/>
    </location>
</feature>
<sequence length="133" mass="14513">MMTLWKSLNVTLPFPLGSPTFIISSKTSSEGLTPSIFSMKALKSSLEIWPSLSTSNMVKAPITSWKGSMVMVFIIWRNSSKSISPLPSMSTAFIIFFNWLVFIFTPSLVMTAPSSLASIAPLLSVSNISKVCL</sequence>
<dbReference type="AlphaFoldDB" id="A0A6B2LPE0"/>
<organism evidence="2">
    <name type="scientific">Arcella intermedia</name>
    <dbReference type="NCBI Taxonomy" id="1963864"/>
    <lineage>
        <taxon>Eukaryota</taxon>
        <taxon>Amoebozoa</taxon>
        <taxon>Tubulinea</taxon>
        <taxon>Elardia</taxon>
        <taxon>Arcellinida</taxon>
        <taxon>Sphaerothecina</taxon>
        <taxon>Arcellidae</taxon>
        <taxon>Arcella</taxon>
    </lineage>
</organism>
<keyword evidence="1" id="KW-0812">Transmembrane</keyword>
<keyword evidence="1" id="KW-1133">Transmembrane helix</keyword>